<dbReference type="Pfam" id="PF00596">
    <property type="entry name" value="Aldolase_II"/>
    <property type="match status" value="1"/>
</dbReference>
<sequence length="215" mass="23290">MTEREAREQLVEVAASFHRRGLSPGSSGNLSVRLPDGFLCTPTNASLGSLDPRRLSKLDEGGAHVSGDPPTKETFLHLAMYGQRPDANAVVHLHSPFAVAVSCLADLDERSVLPPITPYFVMRVGKLPLVEYVRPGDPKLGEAVANVARSHACVLLANHGPVTSGRTLGEAVNAAEELEETARLYLTLRGQALRVLTSEQIDELRRVFGAHWPDE</sequence>
<evidence type="ECO:0000256" key="7">
    <source>
        <dbReference type="ARBA" id="ARBA00044745"/>
    </source>
</evidence>
<comment type="catalytic activity">
    <reaction evidence="10">
        <text>3-dehydro-4-O-phospho-D-erythronate + H(+) = dihydroxyacetone phosphate + CO2</text>
        <dbReference type="Rhea" id="RHEA:52416"/>
        <dbReference type="ChEBI" id="CHEBI:15378"/>
        <dbReference type="ChEBI" id="CHEBI:16526"/>
        <dbReference type="ChEBI" id="CHEBI:57642"/>
        <dbReference type="ChEBI" id="CHEBI:136593"/>
        <dbReference type="EC" id="4.1.1.104"/>
    </reaction>
</comment>
<evidence type="ECO:0000256" key="6">
    <source>
        <dbReference type="ARBA" id="ARBA00023277"/>
    </source>
</evidence>
<dbReference type="FunFam" id="3.40.225.10:FF:000008">
    <property type="entry name" value="Sugar aldolase"/>
    <property type="match status" value="1"/>
</dbReference>
<dbReference type="InterPro" id="IPR001303">
    <property type="entry name" value="Aldolase_II/adducin_N"/>
</dbReference>
<evidence type="ECO:0000256" key="5">
    <source>
        <dbReference type="ARBA" id="ARBA00023239"/>
    </source>
</evidence>
<evidence type="ECO:0000256" key="9">
    <source>
        <dbReference type="ARBA" id="ARBA00044803"/>
    </source>
</evidence>
<evidence type="ECO:0000256" key="2">
    <source>
        <dbReference type="ARBA" id="ARBA00010037"/>
    </source>
</evidence>
<evidence type="ECO:0000256" key="11">
    <source>
        <dbReference type="ARBA" id="ARBA00048603"/>
    </source>
</evidence>
<keyword evidence="4" id="KW-0862">Zinc</keyword>
<dbReference type="NCBIfam" id="NF006000">
    <property type="entry name" value="PRK08130.1"/>
    <property type="match status" value="1"/>
</dbReference>
<dbReference type="InterPro" id="IPR050013">
    <property type="entry name" value="OtnC"/>
</dbReference>
<dbReference type="InterPro" id="IPR036409">
    <property type="entry name" value="Aldolase_II/adducin_N_sf"/>
</dbReference>
<comment type="function">
    <text evidence="7">Catalyzes the decarboxylation of 3-oxo-tetronate 4-phosphate to dihydroxyacetone phosphate (DHAP) and CO(2).</text>
</comment>
<dbReference type="GO" id="GO:0019323">
    <property type="term" value="P:pentose catabolic process"/>
    <property type="evidence" value="ECO:0007669"/>
    <property type="project" value="InterPro"/>
</dbReference>
<dbReference type="AlphaFoldDB" id="A0A318SJX5"/>
<dbReference type="InterPro" id="IPR050197">
    <property type="entry name" value="Aldolase_class_II_sugar_metab"/>
</dbReference>
<dbReference type="GO" id="GO:0016832">
    <property type="term" value="F:aldehyde-lyase activity"/>
    <property type="evidence" value="ECO:0007669"/>
    <property type="project" value="InterPro"/>
</dbReference>
<reference evidence="13 14" key="1">
    <citation type="submission" date="2018-06" db="EMBL/GenBank/DDBJ databases">
        <title>Genomic Encyclopedia of Type Strains, Phase IV (KMG-IV): sequencing the most valuable type-strain genomes for metagenomic binning, comparative biology and taxonomic classification.</title>
        <authorList>
            <person name="Goeker M."/>
        </authorList>
    </citation>
    <scope>NUCLEOTIDE SEQUENCE [LARGE SCALE GENOMIC DNA]</scope>
    <source>
        <strain evidence="13 14">DSM 18048</strain>
    </source>
</reference>
<dbReference type="EC" id="4.1.1.104" evidence="8"/>
<dbReference type="NCBIfam" id="NF043034">
    <property type="entry name" value="OxoTetrPhDc"/>
    <property type="match status" value="1"/>
</dbReference>
<evidence type="ECO:0000259" key="12">
    <source>
        <dbReference type="SMART" id="SM01007"/>
    </source>
</evidence>
<dbReference type="Gene3D" id="3.40.225.10">
    <property type="entry name" value="Class II aldolase/adducin N-terminal domain"/>
    <property type="match status" value="1"/>
</dbReference>
<comment type="catalytic activity">
    <reaction evidence="11">
        <text>3-dehydro-4-O-phospho-L-erythronate + H(+) = dihydroxyacetone phosphate + CO2</text>
        <dbReference type="Rhea" id="RHEA:52404"/>
        <dbReference type="ChEBI" id="CHEBI:15378"/>
        <dbReference type="ChEBI" id="CHEBI:16526"/>
        <dbReference type="ChEBI" id="CHEBI:57642"/>
        <dbReference type="ChEBI" id="CHEBI:136592"/>
        <dbReference type="EC" id="4.1.1.104"/>
    </reaction>
</comment>
<comment type="caution">
    <text evidence="13">The sequence shown here is derived from an EMBL/GenBank/DDBJ whole genome shotgun (WGS) entry which is preliminary data.</text>
</comment>
<keyword evidence="14" id="KW-1185">Reference proteome</keyword>
<dbReference type="GO" id="GO:0046872">
    <property type="term" value="F:metal ion binding"/>
    <property type="evidence" value="ECO:0007669"/>
    <property type="project" value="UniProtKB-KW"/>
</dbReference>
<keyword evidence="3" id="KW-0479">Metal-binding</keyword>
<name>A0A318SJX5_9DEIO</name>
<dbReference type="EMBL" id="QJSX01000005">
    <property type="protein sequence ID" value="PYE54586.1"/>
    <property type="molecule type" value="Genomic_DNA"/>
</dbReference>
<keyword evidence="6" id="KW-0119">Carbohydrate metabolism</keyword>
<dbReference type="PANTHER" id="PTHR22789:SF0">
    <property type="entry name" value="3-OXO-TETRONATE 4-PHOSPHATE DECARBOXYLASE-RELATED"/>
    <property type="match status" value="1"/>
</dbReference>
<dbReference type="PANTHER" id="PTHR22789">
    <property type="entry name" value="FUCULOSE PHOSPHATE ALDOLASE"/>
    <property type="match status" value="1"/>
</dbReference>
<proteinExistence type="inferred from homology"/>
<keyword evidence="5" id="KW-0456">Lyase</keyword>
<dbReference type="Proteomes" id="UP000248326">
    <property type="component" value="Unassembled WGS sequence"/>
</dbReference>
<protein>
    <recommendedName>
        <fullName evidence="9">3-oxo-tetronate 4-phosphate decarboxylase</fullName>
        <ecNumber evidence="8">4.1.1.104</ecNumber>
    </recommendedName>
</protein>
<evidence type="ECO:0000256" key="4">
    <source>
        <dbReference type="ARBA" id="ARBA00022833"/>
    </source>
</evidence>
<dbReference type="RefSeq" id="WP_110886346.1">
    <property type="nucleotide sequence ID" value="NZ_QJSX01000005.1"/>
</dbReference>
<evidence type="ECO:0000256" key="1">
    <source>
        <dbReference type="ARBA" id="ARBA00001947"/>
    </source>
</evidence>
<accession>A0A318SJX5</accession>
<comment type="similarity">
    <text evidence="2">Belongs to the aldolase class II family. AraD/FucA subfamily.</text>
</comment>
<evidence type="ECO:0000313" key="14">
    <source>
        <dbReference type="Proteomes" id="UP000248326"/>
    </source>
</evidence>
<gene>
    <name evidence="13" type="ORF">DES52_105226</name>
</gene>
<evidence type="ECO:0000256" key="10">
    <source>
        <dbReference type="ARBA" id="ARBA00047520"/>
    </source>
</evidence>
<dbReference type="GO" id="GO:0005829">
    <property type="term" value="C:cytosol"/>
    <property type="evidence" value="ECO:0007669"/>
    <property type="project" value="TreeGrafter"/>
</dbReference>
<evidence type="ECO:0000256" key="8">
    <source>
        <dbReference type="ARBA" id="ARBA00044772"/>
    </source>
</evidence>
<dbReference type="SUPFAM" id="SSF53639">
    <property type="entry name" value="AraD/HMP-PK domain-like"/>
    <property type="match status" value="1"/>
</dbReference>
<dbReference type="SMART" id="SM01007">
    <property type="entry name" value="Aldolase_II"/>
    <property type="match status" value="1"/>
</dbReference>
<organism evidence="13 14">
    <name type="scientific">Deinococcus yavapaiensis KR-236</name>
    <dbReference type="NCBI Taxonomy" id="694435"/>
    <lineage>
        <taxon>Bacteria</taxon>
        <taxon>Thermotogati</taxon>
        <taxon>Deinococcota</taxon>
        <taxon>Deinococci</taxon>
        <taxon>Deinococcales</taxon>
        <taxon>Deinococcaceae</taxon>
        <taxon>Deinococcus</taxon>
    </lineage>
</organism>
<evidence type="ECO:0000313" key="13">
    <source>
        <dbReference type="EMBL" id="PYE54586.1"/>
    </source>
</evidence>
<dbReference type="OrthoDB" id="9794581at2"/>
<comment type="cofactor">
    <cofactor evidence="1">
        <name>Zn(2+)</name>
        <dbReference type="ChEBI" id="CHEBI:29105"/>
    </cofactor>
</comment>
<evidence type="ECO:0000256" key="3">
    <source>
        <dbReference type="ARBA" id="ARBA00022723"/>
    </source>
</evidence>
<feature type="domain" description="Class II aldolase/adducin N-terminal" evidence="12">
    <location>
        <begin position="8"/>
        <end position="186"/>
    </location>
</feature>